<keyword evidence="2 7" id="KW-0699">rRNA-binding</keyword>
<feature type="coiled-coil region" evidence="8">
    <location>
        <begin position="37"/>
        <end position="74"/>
    </location>
</feature>
<sequence length="148" mass="16065">MKVVLLKDVANVGKEGEVVNVKSGYGNNFLIKKGLAVKGTKENIEKAKAHQAELAKQREEARQAAIDLAKKLDESQLVIKERAADDGVLFGSVTNKNIAEHLEADLGLVVDKRKIDMPEAIRNVGHFTVKIKTAPGVIGKLTVIVTEK</sequence>
<dbReference type="GO" id="GO:1990904">
    <property type="term" value="C:ribonucleoprotein complex"/>
    <property type="evidence" value="ECO:0007669"/>
    <property type="project" value="UniProtKB-KW"/>
</dbReference>
<dbReference type="AlphaFoldDB" id="A0A6L5GP51"/>
<dbReference type="GO" id="GO:0003735">
    <property type="term" value="F:structural constituent of ribosome"/>
    <property type="evidence" value="ECO:0007669"/>
    <property type="project" value="InterPro"/>
</dbReference>
<dbReference type="SUPFAM" id="SSF55653">
    <property type="entry name" value="Ribosomal protein L9 C-domain"/>
    <property type="match status" value="1"/>
</dbReference>
<evidence type="ECO:0000256" key="4">
    <source>
        <dbReference type="ARBA" id="ARBA00022980"/>
    </source>
</evidence>
<dbReference type="Pfam" id="PF01281">
    <property type="entry name" value="Ribosomal_L9_N"/>
    <property type="match status" value="1"/>
</dbReference>
<evidence type="ECO:0000313" key="10">
    <source>
        <dbReference type="EMBL" id="MQM71888.1"/>
    </source>
</evidence>
<dbReference type="Pfam" id="PF03948">
    <property type="entry name" value="Ribosomal_L9_C"/>
    <property type="match status" value="1"/>
</dbReference>
<keyword evidence="11" id="KW-1185">Reference proteome</keyword>
<accession>A0A6L5GP51</accession>
<comment type="caution">
    <text evidence="10">The sequence shown here is derived from an EMBL/GenBank/DDBJ whole genome shotgun (WGS) entry which is preliminary data.</text>
</comment>
<dbReference type="GO" id="GO:0005840">
    <property type="term" value="C:ribosome"/>
    <property type="evidence" value="ECO:0007669"/>
    <property type="project" value="UniProtKB-KW"/>
</dbReference>
<protein>
    <recommendedName>
        <fullName evidence="6 7">Large ribosomal subunit protein bL9</fullName>
    </recommendedName>
</protein>
<dbReference type="InterPro" id="IPR020594">
    <property type="entry name" value="Ribosomal_bL9_bac/chp"/>
</dbReference>
<dbReference type="EMBL" id="VOGB01000003">
    <property type="protein sequence ID" value="MQM71888.1"/>
    <property type="molecule type" value="Genomic_DNA"/>
</dbReference>
<gene>
    <name evidence="7" type="primary">rplI</name>
    <name evidence="10" type="ORF">FRC53_00320</name>
</gene>
<proteinExistence type="inferred from homology"/>
<evidence type="ECO:0000256" key="2">
    <source>
        <dbReference type="ARBA" id="ARBA00022730"/>
    </source>
</evidence>
<dbReference type="GO" id="GO:0019843">
    <property type="term" value="F:rRNA binding"/>
    <property type="evidence" value="ECO:0007669"/>
    <property type="project" value="UniProtKB-UniRule"/>
</dbReference>
<evidence type="ECO:0000256" key="5">
    <source>
        <dbReference type="ARBA" id="ARBA00023274"/>
    </source>
</evidence>
<evidence type="ECO:0000313" key="11">
    <source>
        <dbReference type="Proteomes" id="UP000473648"/>
    </source>
</evidence>
<dbReference type="InterPro" id="IPR036935">
    <property type="entry name" value="Ribosomal_bL9_N_sf"/>
</dbReference>
<evidence type="ECO:0000256" key="6">
    <source>
        <dbReference type="ARBA" id="ARBA00035292"/>
    </source>
</evidence>
<dbReference type="InterPro" id="IPR020070">
    <property type="entry name" value="Ribosomal_bL9_N"/>
</dbReference>
<comment type="similarity">
    <text evidence="1 7">Belongs to the bacterial ribosomal protein bL9 family.</text>
</comment>
<dbReference type="Proteomes" id="UP000473648">
    <property type="component" value="Unassembled WGS sequence"/>
</dbReference>
<dbReference type="Gene3D" id="3.10.430.100">
    <property type="entry name" value="Ribosomal protein L9, C-terminal domain"/>
    <property type="match status" value="1"/>
</dbReference>
<dbReference type="InterPro" id="IPR036791">
    <property type="entry name" value="Ribosomal_bL9_C_sf"/>
</dbReference>
<dbReference type="InterPro" id="IPR009027">
    <property type="entry name" value="Ribosomal_bL9/RNase_H1_N"/>
</dbReference>
<keyword evidence="4 7" id="KW-0689">Ribosomal protein</keyword>
<dbReference type="GO" id="GO:0006412">
    <property type="term" value="P:translation"/>
    <property type="evidence" value="ECO:0007669"/>
    <property type="project" value="UniProtKB-UniRule"/>
</dbReference>
<reference evidence="10" key="1">
    <citation type="journal article" date="2020" name="Appl. Environ. Microbiol.">
        <title>Medium-Chain Fatty Acid Synthesis by 'Candidatus Weimeria bifida' gen. nov., sp. nov., and 'Candidatus Pseudoramibacter fermentans' sp. nov.</title>
        <authorList>
            <person name="Scarborough M.J."/>
            <person name="Myers K.S."/>
            <person name="Donohue T.J."/>
            <person name="Noguera D.R."/>
        </authorList>
    </citation>
    <scope>NUCLEOTIDE SEQUENCE</scope>
    <source>
        <strain evidence="10">EUB1.1</strain>
    </source>
</reference>
<keyword evidence="3 7" id="KW-0694">RNA-binding</keyword>
<evidence type="ECO:0000256" key="1">
    <source>
        <dbReference type="ARBA" id="ARBA00010605"/>
    </source>
</evidence>
<comment type="function">
    <text evidence="7">Binds to the 23S rRNA.</text>
</comment>
<dbReference type="InterPro" id="IPR020069">
    <property type="entry name" value="Ribosomal_bL9_C"/>
</dbReference>
<dbReference type="PANTHER" id="PTHR21368">
    <property type="entry name" value="50S RIBOSOMAL PROTEIN L9"/>
    <property type="match status" value="1"/>
</dbReference>
<keyword evidence="8" id="KW-0175">Coiled coil</keyword>
<feature type="domain" description="Ribosomal protein L9" evidence="9">
    <location>
        <begin position="13"/>
        <end position="40"/>
    </location>
</feature>
<dbReference type="Gene3D" id="3.40.5.10">
    <property type="entry name" value="Ribosomal protein L9, N-terminal domain"/>
    <property type="match status" value="1"/>
</dbReference>
<keyword evidence="5 7" id="KW-0687">Ribonucleoprotein</keyword>
<evidence type="ECO:0000256" key="7">
    <source>
        <dbReference type="HAMAP-Rule" id="MF_00503"/>
    </source>
</evidence>
<evidence type="ECO:0000256" key="8">
    <source>
        <dbReference type="SAM" id="Coils"/>
    </source>
</evidence>
<dbReference type="HAMAP" id="MF_00503">
    <property type="entry name" value="Ribosomal_bL9"/>
    <property type="match status" value="1"/>
</dbReference>
<dbReference type="SUPFAM" id="SSF55658">
    <property type="entry name" value="L9 N-domain-like"/>
    <property type="match status" value="1"/>
</dbReference>
<dbReference type="InterPro" id="IPR000244">
    <property type="entry name" value="Ribosomal_bL9"/>
</dbReference>
<evidence type="ECO:0000259" key="9">
    <source>
        <dbReference type="PROSITE" id="PS00651"/>
    </source>
</evidence>
<evidence type="ECO:0000256" key="3">
    <source>
        <dbReference type="ARBA" id="ARBA00022884"/>
    </source>
</evidence>
<dbReference type="PROSITE" id="PS00651">
    <property type="entry name" value="RIBOSOMAL_L9"/>
    <property type="match status" value="1"/>
</dbReference>
<organism evidence="10 11">
    <name type="scientific">Candidatus Pseudoramibacter fermentans</name>
    <dbReference type="NCBI Taxonomy" id="2594427"/>
    <lineage>
        <taxon>Bacteria</taxon>
        <taxon>Bacillati</taxon>
        <taxon>Bacillota</taxon>
        <taxon>Clostridia</taxon>
        <taxon>Eubacteriales</taxon>
        <taxon>Eubacteriaceae</taxon>
        <taxon>Pseudoramibacter</taxon>
    </lineage>
</organism>
<name>A0A6L5GP51_9FIRM</name>
<dbReference type="NCBIfam" id="TIGR00158">
    <property type="entry name" value="L9"/>
    <property type="match status" value="1"/>
</dbReference>